<dbReference type="Pfam" id="PF12110">
    <property type="entry name" value="Nup96"/>
    <property type="match status" value="1"/>
</dbReference>
<dbReference type="InterPro" id="IPR007230">
    <property type="entry name" value="Nup98_auto-Pept-S59_dom"/>
</dbReference>
<dbReference type="Pfam" id="PF04096">
    <property type="entry name" value="Nucleoporin2"/>
    <property type="match status" value="1"/>
</dbReference>
<keyword evidence="9" id="KW-0811">Translocation</keyword>
<dbReference type="PANTHER" id="PTHR23198">
    <property type="entry name" value="NUCLEOPORIN"/>
    <property type="match status" value="1"/>
</dbReference>
<dbReference type="Pfam" id="PF13634">
    <property type="entry name" value="Nucleoporin_FG"/>
    <property type="match status" value="3"/>
</dbReference>
<feature type="compositionally biased region" description="Basic and acidic residues" evidence="12">
    <location>
        <begin position="772"/>
        <end position="781"/>
    </location>
</feature>
<evidence type="ECO:0000256" key="6">
    <source>
        <dbReference type="ARBA" id="ARBA00022813"/>
    </source>
</evidence>
<feature type="region of interest" description="Disordered" evidence="12">
    <location>
        <begin position="772"/>
        <end position="801"/>
    </location>
</feature>
<evidence type="ECO:0000256" key="3">
    <source>
        <dbReference type="ARBA" id="ARBA00008926"/>
    </source>
</evidence>
<evidence type="ECO:0000313" key="14">
    <source>
        <dbReference type="EMBL" id="GIY84620.1"/>
    </source>
</evidence>
<dbReference type="GO" id="GO:0017056">
    <property type="term" value="F:structural constituent of nuclear pore"/>
    <property type="evidence" value="ECO:0007669"/>
    <property type="project" value="InterPro"/>
</dbReference>
<dbReference type="GO" id="GO:0034398">
    <property type="term" value="P:telomere tethering at nuclear periphery"/>
    <property type="evidence" value="ECO:0007669"/>
    <property type="project" value="TreeGrafter"/>
</dbReference>
<dbReference type="GO" id="GO:0006405">
    <property type="term" value="P:RNA export from nucleus"/>
    <property type="evidence" value="ECO:0007669"/>
    <property type="project" value="TreeGrafter"/>
</dbReference>
<dbReference type="Gene3D" id="1.10.10.2360">
    <property type="match status" value="1"/>
</dbReference>
<dbReference type="InterPro" id="IPR037665">
    <property type="entry name" value="Nucleoporin_S59-like"/>
</dbReference>
<organism evidence="14 15">
    <name type="scientific">Caerostris darwini</name>
    <dbReference type="NCBI Taxonomy" id="1538125"/>
    <lineage>
        <taxon>Eukaryota</taxon>
        <taxon>Metazoa</taxon>
        <taxon>Ecdysozoa</taxon>
        <taxon>Arthropoda</taxon>
        <taxon>Chelicerata</taxon>
        <taxon>Arachnida</taxon>
        <taxon>Araneae</taxon>
        <taxon>Araneomorphae</taxon>
        <taxon>Entelegynae</taxon>
        <taxon>Araneoidea</taxon>
        <taxon>Araneidae</taxon>
        <taxon>Caerostris</taxon>
    </lineage>
</organism>
<keyword evidence="8" id="KW-0653">Protein transport</keyword>
<dbReference type="EMBL" id="BPLQ01014939">
    <property type="protein sequence ID" value="GIY84620.1"/>
    <property type="molecule type" value="Genomic_DNA"/>
</dbReference>
<dbReference type="InterPro" id="IPR025574">
    <property type="entry name" value="Nucleoporin_FG_rpt"/>
</dbReference>
<feature type="compositionally biased region" description="Basic and acidic residues" evidence="12">
    <location>
        <begin position="712"/>
        <end position="722"/>
    </location>
</feature>
<evidence type="ECO:0000256" key="4">
    <source>
        <dbReference type="ARBA" id="ARBA00013472"/>
    </source>
</evidence>
<dbReference type="Proteomes" id="UP001054837">
    <property type="component" value="Unassembled WGS sequence"/>
</dbReference>
<evidence type="ECO:0000313" key="15">
    <source>
        <dbReference type="Proteomes" id="UP001054837"/>
    </source>
</evidence>
<keyword evidence="15" id="KW-1185">Reference proteome</keyword>
<dbReference type="InterPro" id="IPR021967">
    <property type="entry name" value="Nup98_C"/>
</dbReference>
<comment type="caution">
    <text evidence="14">The sequence shown here is derived from an EMBL/GenBank/DDBJ whole genome shotgun (WGS) entry which is preliminary data.</text>
</comment>
<dbReference type="Gene3D" id="1.25.40.690">
    <property type="match status" value="1"/>
</dbReference>
<accession>A0AAV4WRR2</accession>
<keyword evidence="11" id="KW-0539">Nucleus</keyword>
<sequence length="1874" mass="204063">MFGNNKPFGTASTFGASSFGSASTPFGQNTNVFGAKPATSNVFGSSTFGASTPSAPMSGGLFGSTTPASSSGLFGQPSTAFGAPAASSTGGFGAFGATSNTGGLFGSATPSTQSSGGLFGNTSTSAFGSPRPTFGGFGGASSGTGLFGQTTNTGTSLFGTSGGFNATAQSGTTIKFNPPTGTDTMMKGGVSTSIGTRHQCITCMKEYENKSLEELRVEDYTANRKGGSATGVIGFGAPAQQTSLFGTPAASSTSAFSFGGTTQSKPLFGTTGTTNTFGSGGGLFGQPAQTQNSGLFGKSVGFGTPATSAAPVFNFGSTSGTSLFGQNNQQKPLFGQTTGSTGLFGSTPTTQSTGFGSSTGFGGFGTANQSTGLFGAKPTGFGTTTTTTTNTFSFGNTNNMSGGGLFGQKPAAPAFGTGTGFGTPSTGFGTFGATSTAGTNLFGQNKPATSGFGATNNMFGGGLGTSFGNTSFSMGLGNNTGTGLFGTSTTNKAPGFNFGNTGSTGFNFCATNQNTSLNFGSSNTMPSSDSNNTAALQQAQQQILAMTVNPFGDSPLFRNPIKDSSRETEVLKPTNPSAQKALLNDNHYKVALLPTAKIKPKPWSPVPTGKVLLFDGLEDEEPSLGTAAFLPKKSVKKLVLKNLNNSQSSFTVTSNSSLSQATRIDVSISLKNSDNQRTKNSTEGSPQIVPLTIDITDSNKNNSETRTINVRHSSDSQGKESLSEPTVSKNLRVRFNNSMNDSIAELHTNKLSSSNKTYSLWNESTDNVKDHDISAGDHDTSVSHNEVSTNEEDTNSFPSGHPTGIVLTDATYYTIPSLNDMIHSLTADNKCLVKDFTVGREGYGKVTFPGITDVYGLNLDEIVIFGKKEINVYPDDEKKPPVGQGLNRKAKVILENVWPMDKSSHSPIKDQEKLAKLGYKEKIEKCTVQLGATFIDYDPLTGSWIFEVDHFSKYGLEDSDEEMDTSKPPEKKANGVIPKKNGEQINGKVAAVDALQKMELKRRPLGSFQTEDQEMEPLPSQIMSYSLELEEEELMNEITSPTSPIMNSNIDVERIQGMKASFFQQDMDEESWGPVLYKTCADPFNIQRKDSYADKSLFTSTKLHEFPRDVSKKQKYFESGDEESHIPLPTPIKKFSDIGKMHEKGVRNSLSSLTLSESKMPEDLSAFPIVKSTSEKSSFNSKPAPVTLTKIFLKPFKKSVLYGKQHLWCDAGYFMGRTFRVGWSANGTFAYPLAPRENVNEKYRKFLYDANKQHGTSHYGTNFAVTLQNIASYSVEPHNKEQEGLLVNALELQLENSASTMVGKAPLFVPKPGVEPIHAHANLFEKHLKDADPLLPQTDFIRQCAYVWDLLVSLWGNVRGLDEEEGSSNYATQIARREALSRWLIKITDRDISKKLAAVSQRDDYLTKIFLYMNGRRIADAVKLAQNHNDFRLSLLLSQVEGNVLVRKLLTKQLDNWRQNGAYEFIKPNRIALYALLAGMLVYEDVNCCKSLSWKQVLSLQLWYLCNPNASVQEAVKEYDESFQGTGPHGKYARPPYPLYMEDLDPTEKEEFDIMFDTCYHILKLYCDRSYRFDLLLMPETYSTAHLDYRLSWLLHLSLSSIGYTIPVDLASTLHMNFASQLESLNLWHWAIFVLLHHDDEEWRIKQVKDVILRNISLEVNEDVIVKEKFLTEQLLIPEKWIFQAKAVKANNLGLKAEEAWNLLKAEFWSESHSIVIKYLASDAVINEDYDYLMKYLSELSIPERSNTILDWSNGGQVYLDYINMCQILQEVLSREISAYDLEKFTPEVVSLCQRLSSIPTYTLKDRLSIAEMAKKTATILQSISILQASRTNNNNLLTTLASSIKNLPMPYDYAVSENRFVAHSFLEKITTED</sequence>
<dbReference type="SUPFAM" id="SSF82215">
    <property type="entry name" value="C-terminal autoproteolytic domain of nucleoporin nup98"/>
    <property type="match status" value="1"/>
</dbReference>
<keyword evidence="6" id="KW-0068">Autocatalytic cleavage</keyword>
<evidence type="ECO:0000259" key="13">
    <source>
        <dbReference type="PROSITE" id="PS51434"/>
    </source>
</evidence>
<feature type="compositionally biased region" description="Polar residues" evidence="12">
    <location>
        <begin position="695"/>
        <end position="711"/>
    </location>
</feature>
<dbReference type="GO" id="GO:0000973">
    <property type="term" value="P:post-transcriptional tethering of RNA polymerase II gene DNA at nuclear periphery"/>
    <property type="evidence" value="ECO:0007669"/>
    <property type="project" value="TreeGrafter"/>
</dbReference>
<feature type="domain" description="Peptidase S59" evidence="13">
    <location>
        <begin position="809"/>
        <end position="951"/>
    </location>
</feature>
<keyword evidence="7" id="KW-0509">mRNA transport</keyword>
<feature type="compositionally biased region" description="Basic and acidic residues" evidence="12">
    <location>
        <begin position="964"/>
        <end position="973"/>
    </location>
</feature>
<proteinExistence type="inferred from homology"/>
<reference evidence="14 15" key="1">
    <citation type="submission" date="2021-06" db="EMBL/GenBank/DDBJ databases">
        <title>Caerostris darwini draft genome.</title>
        <authorList>
            <person name="Kono N."/>
            <person name="Arakawa K."/>
        </authorList>
    </citation>
    <scope>NUCLEOTIDE SEQUENCE [LARGE SCALE GENOMIC DNA]</scope>
</reference>
<evidence type="ECO:0000256" key="8">
    <source>
        <dbReference type="ARBA" id="ARBA00022927"/>
    </source>
</evidence>
<gene>
    <name evidence="14" type="primary">Nup98</name>
    <name evidence="14" type="ORF">CDAR_169221</name>
</gene>
<name>A0AAV4WRR2_9ARAC</name>
<evidence type="ECO:0000256" key="11">
    <source>
        <dbReference type="ARBA" id="ARBA00023242"/>
    </source>
</evidence>
<dbReference type="Gene3D" id="3.30.1610.10">
    <property type="entry name" value="Peptidase S59, nucleoporin"/>
    <property type="match status" value="1"/>
</dbReference>
<dbReference type="GO" id="GO:0044614">
    <property type="term" value="C:nuclear pore cytoplasmic filaments"/>
    <property type="evidence" value="ECO:0007669"/>
    <property type="project" value="TreeGrafter"/>
</dbReference>
<evidence type="ECO:0000256" key="10">
    <source>
        <dbReference type="ARBA" id="ARBA00023132"/>
    </source>
</evidence>
<evidence type="ECO:0000256" key="2">
    <source>
        <dbReference type="ARBA" id="ARBA00004620"/>
    </source>
</evidence>
<dbReference type="GO" id="GO:0006606">
    <property type="term" value="P:protein import into nucleus"/>
    <property type="evidence" value="ECO:0007669"/>
    <property type="project" value="TreeGrafter"/>
</dbReference>
<evidence type="ECO:0000256" key="9">
    <source>
        <dbReference type="ARBA" id="ARBA00023010"/>
    </source>
</evidence>
<dbReference type="FunFam" id="1.10.10.2360:FF:000001">
    <property type="entry name" value="Nuclear pore complex protein Nup98-Nup96"/>
    <property type="match status" value="1"/>
</dbReference>
<feature type="region of interest" description="Disordered" evidence="12">
    <location>
        <begin position="959"/>
        <end position="980"/>
    </location>
</feature>
<dbReference type="PANTHER" id="PTHR23198:SF6">
    <property type="entry name" value="NUCLEAR PORE COMPLEX PROTEIN NUP98-NUP96"/>
    <property type="match status" value="1"/>
</dbReference>
<dbReference type="InterPro" id="IPR036903">
    <property type="entry name" value="Nup98_auto-Pept-S59_dom_sf"/>
</dbReference>
<feature type="region of interest" description="Disordered" evidence="12">
    <location>
        <begin position="695"/>
        <end position="729"/>
    </location>
</feature>
<dbReference type="GO" id="GO:0008139">
    <property type="term" value="F:nuclear localization sequence binding"/>
    <property type="evidence" value="ECO:0007669"/>
    <property type="project" value="TreeGrafter"/>
</dbReference>
<dbReference type="GO" id="GO:0003723">
    <property type="term" value="F:RNA binding"/>
    <property type="evidence" value="ECO:0007669"/>
    <property type="project" value="TreeGrafter"/>
</dbReference>
<keyword evidence="10" id="KW-0906">Nuclear pore complex</keyword>
<evidence type="ECO:0000256" key="5">
    <source>
        <dbReference type="ARBA" id="ARBA00022448"/>
    </source>
</evidence>
<dbReference type="GO" id="GO:0031965">
    <property type="term" value="C:nuclear membrane"/>
    <property type="evidence" value="ECO:0007669"/>
    <property type="project" value="UniProtKB-SubCell"/>
</dbReference>
<comment type="subcellular location">
    <subcellularLocation>
        <location evidence="2">Nucleus membrane</location>
        <topology evidence="2">Peripheral membrane protein</topology>
        <orientation evidence="2">Nucleoplasmic side</orientation>
    </subcellularLocation>
    <subcellularLocation>
        <location evidence="1">Nucleus</location>
        <location evidence="1">Nuclear pore complex</location>
    </subcellularLocation>
</comment>
<evidence type="ECO:0000256" key="12">
    <source>
        <dbReference type="SAM" id="MobiDB-lite"/>
    </source>
</evidence>
<keyword evidence="5" id="KW-0813">Transport</keyword>
<evidence type="ECO:0000256" key="7">
    <source>
        <dbReference type="ARBA" id="ARBA00022816"/>
    </source>
</evidence>
<evidence type="ECO:0000256" key="1">
    <source>
        <dbReference type="ARBA" id="ARBA00004567"/>
    </source>
</evidence>
<dbReference type="PROSITE" id="PS51434">
    <property type="entry name" value="NUP_C"/>
    <property type="match status" value="1"/>
</dbReference>
<dbReference type="GO" id="GO:0051028">
    <property type="term" value="P:mRNA transport"/>
    <property type="evidence" value="ECO:0007669"/>
    <property type="project" value="UniProtKB-KW"/>
</dbReference>
<dbReference type="Pfam" id="PF21240">
    <property type="entry name" value="Nup98_GLEBS"/>
    <property type="match status" value="1"/>
</dbReference>
<comment type="similarity">
    <text evidence="3">Belongs to the nucleoporin GLFG family.</text>
</comment>
<protein>
    <recommendedName>
        <fullName evidence="4">Nuclear pore complex protein Nup98-Nup96</fullName>
    </recommendedName>
</protein>